<dbReference type="PANTHER" id="PTHR32182:SF19">
    <property type="entry name" value="HOMOLOGY WITH RECF PROTEIN"/>
    <property type="match status" value="1"/>
</dbReference>
<protein>
    <submittedName>
        <fullName evidence="3">ATP-dependent endonuclease</fullName>
    </submittedName>
</protein>
<dbReference type="GO" id="GO:0000731">
    <property type="term" value="P:DNA synthesis involved in DNA repair"/>
    <property type="evidence" value="ECO:0007669"/>
    <property type="project" value="TreeGrafter"/>
</dbReference>
<dbReference type="Gene3D" id="3.40.50.300">
    <property type="entry name" value="P-loop containing nucleotide triphosphate hydrolases"/>
    <property type="match status" value="1"/>
</dbReference>
<feature type="compositionally biased region" description="Low complexity" evidence="1">
    <location>
        <begin position="177"/>
        <end position="210"/>
    </location>
</feature>
<dbReference type="RefSeq" id="WP_102434341.1">
    <property type="nucleotide sequence ID" value="NZ_CAWNVI010000057.1"/>
</dbReference>
<organism evidence="3 4">
    <name type="scientific">Vibrio lentus</name>
    <dbReference type="NCBI Taxonomy" id="136468"/>
    <lineage>
        <taxon>Bacteria</taxon>
        <taxon>Pseudomonadati</taxon>
        <taxon>Pseudomonadota</taxon>
        <taxon>Gammaproteobacteria</taxon>
        <taxon>Vibrionales</taxon>
        <taxon>Vibrionaceae</taxon>
        <taxon>Vibrio</taxon>
    </lineage>
</organism>
<name>A0A2N7KFI4_9VIBR</name>
<dbReference type="EMBL" id="MCZK01000057">
    <property type="protein sequence ID" value="PMM74488.1"/>
    <property type="molecule type" value="Genomic_DNA"/>
</dbReference>
<dbReference type="Proteomes" id="UP000235406">
    <property type="component" value="Unassembled WGS sequence"/>
</dbReference>
<dbReference type="InterPro" id="IPR034139">
    <property type="entry name" value="TOPRIM_OLD"/>
</dbReference>
<dbReference type="Gene3D" id="3.40.1360.10">
    <property type="match status" value="1"/>
</dbReference>
<dbReference type="Pfam" id="PF11398">
    <property type="entry name" value="DUF2813"/>
    <property type="match status" value="2"/>
</dbReference>
<accession>A0A2N7KFI4</accession>
<dbReference type="Pfam" id="PF20469">
    <property type="entry name" value="OLD-like_TOPRIM"/>
    <property type="match status" value="1"/>
</dbReference>
<dbReference type="SUPFAM" id="SSF52540">
    <property type="entry name" value="P-loop containing nucleoside triphosphate hydrolases"/>
    <property type="match status" value="1"/>
</dbReference>
<dbReference type="OrthoDB" id="5836727at2"/>
<dbReference type="GO" id="GO:0006302">
    <property type="term" value="P:double-strand break repair"/>
    <property type="evidence" value="ECO:0007669"/>
    <property type="project" value="TreeGrafter"/>
</dbReference>
<evidence type="ECO:0000313" key="4">
    <source>
        <dbReference type="Proteomes" id="UP000235406"/>
    </source>
</evidence>
<comment type="caution">
    <text evidence="3">The sequence shown here is derived from an EMBL/GenBank/DDBJ whole genome shotgun (WGS) entry which is preliminary data.</text>
</comment>
<proteinExistence type="predicted"/>
<evidence type="ECO:0000256" key="1">
    <source>
        <dbReference type="SAM" id="MobiDB-lite"/>
    </source>
</evidence>
<dbReference type="InterPro" id="IPR027417">
    <property type="entry name" value="P-loop_NTPase"/>
</dbReference>
<feature type="region of interest" description="Disordered" evidence="1">
    <location>
        <begin position="177"/>
        <end position="220"/>
    </location>
</feature>
<dbReference type="PANTHER" id="PTHR32182">
    <property type="entry name" value="DNA REPLICATION AND REPAIR PROTEIN RECF"/>
    <property type="match status" value="1"/>
</dbReference>
<dbReference type="InterPro" id="IPR022602">
    <property type="entry name" value="DUF2813"/>
</dbReference>
<gene>
    <name evidence="3" type="ORF">BCT49_01050</name>
</gene>
<keyword evidence="3" id="KW-0540">Nuclease</keyword>
<evidence type="ECO:0000313" key="3">
    <source>
        <dbReference type="EMBL" id="PMM74488.1"/>
    </source>
</evidence>
<dbReference type="GO" id="GO:0004519">
    <property type="term" value="F:endonuclease activity"/>
    <property type="evidence" value="ECO:0007669"/>
    <property type="project" value="UniProtKB-KW"/>
</dbReference>
<evidence type="ECO:0000259" key="2">
    <source>
        <dbReference type="Pfam" id="PF20469"/>
    </source>
</evidence>
<keyword evidence="3" id="KW-0255">Endonuclease</keyword>
<feature type="domain" description="OLD protein-like TOPRIM" evidence="2">
    <location>
        <begin position="415"/>
        <end position="479"/>
    </location>
</feature>
<keyword evidence="3" id="KW-0378">Hydrolase</keyword>
<dbReference type="CDD" id="cd01026">
    <property type="entry name" value="TOPRIM_OLD"/>
    <property type="match status" value="1"/>
</dbReference>
<reference evidence="4" key="1">
    <citation type="submission" date="2016-07" db="EMBL/GenBank/DDBJ databases">
        <title>Nontailed viruses are major unrecognized killers of bacteria in the ocean.</title>
        <authorList>
            <person name="Kauffman K."/>
            <person name="Hussain F."/>
            <person name="Yang J."/>
            <person name="Arevalo P."/>
            <person name="Brown J."/>
            <person name="Cutler M."/>
            <person name="Kelly L."/>
            <person name="Polz M.F."/>
        </authorList>
    </citation>
    <scope>NUCLEOTIDE SEQUENCE [LARGE SCALE GENOMIC DNA]</scope>
    <source>
        <strain evidence="4">10N.261.46.F8</strain>
    </source>
</reference>
<sequence>MQLERIEISGFRGIKRMSLAFDELTTLIGENTWGKSSLLDALSVVLPSDGVPYHFEMTDFHVDYSVSHPQSQHLQIVLALKANDKSELNAGRYRKLKPIWVQDEFGTYRIYYRISATLEQYETTTHYAFLGLDGNPLKLHHSEKLAQELMTLHPVIRLRDARHFDRPFNSKTINQNAVVNGGSNGNANVISNGDGNSTHASNGNTANSSGNGNGNGNGRQARIEKRIDNTCRRLMAIPGHVNKGEMRSSLDSMQSLIEHYFSFKSNSRRNPRKQRDGLLYSAGANDQSIHQLVEETKNKQTRLLFMGLLNAYLQAKGPTDLRRCARPLLILEDPEGRLHPTHLARAWSLMQKLPMQKILTTNSGDLLAAVPLQSIRRLVRQSDKTIANQLNMNHFSKDELRRIGFHIRFHRSGALFARCWLLVEGETEVWLFNELANQCGYNLAAEGVQIIEFAQSGLKALIKVAQEFGIDWHVVTDGDAAGKKYAATVMSKLGKDQERHRLTELPDKDIEHYLYMNGFENFFRDMVKIPYDHPIPAKKVVAKVLKKHAKPDLALAIVSHCENQGQECIPLLLRWTLKRVITMANGNT</sequence>
<dbReference type="AlphaFoldDB" id="A0A2N7KFI4"/>